<keyword evidence="16" id="KW-1185">Reference proteome</keyword>
<dbReference type="RefSeq" id="XP_024356353.1">
    <property type="nucleotide sequence ID" value="XM_024500585.2"/>
</dbReference>
<dbReference type="Proteomes" id="UP000006727">
    <property type="component" value="Chromosome 19"/>
</dbReference>
<feature type="compositionally biased region" description="Polar residues" evidence="12">
    <location>
        <begin position="369"/>
        <end position="387"/>
    </location>
</feature>
<dbReference type="EnsemblPlants" id="Pp3c19_22420V3.2">
    <property type="protein sequence ID" value="Pp3c19_22420V3.2"/>
    <property type="gene ID" value="Pp3c19_22420"/>
</dbReference>
<keyword evidence="4 11" id="KW-0812">Transmembrane</keyword>
<feature type="transmembrane region" description="Helical" evidence="13">
    <location>
        <begin position="562"/>
        <end position="581"/>
    </location>
</feature>
<dbReference type="InterPro" id="IPR016449">
    <property type="entry name" value="K_chnl_inward-rec_Kir"/>
</dbReference>
<feature type="domain" description="Inward rectifier potassium channel C-terminal" evidence="14">
    <location>
        <begin position="700"/>
        <end position="786"/>
    </location>
</feature>
<protein>
    <recommendedName>
        <fullName evidence="14">Inward rectifier potassium channel C-terminal domain-containing protein</fullName>
    </recommendedName>
</protein>
<dbReference type="Gramene" id="Pp3c19_22420V3.4">
    <property type="protein sequence ID" value="Pp3c19_22420V3.4"/>
    <property type="gene ID" value="Pp3c19_22420"/>
</dbReference>
<reference evidence="15 16" key="2">
    <citation type="journal article" date="2018" name="Plant J.">
        <title>The Physcomitrella patens chromosome-scale assembly reveals moss genome structure and evolution.</title>
        <authorList>
            <person name="Lang D."/>
            <person name="Ullrich K.K."/>
            <person name="Murat F."/>
            <person name="Fuchs J."/>
            <person name="Jenkins J."/>
            <person name="Haas F.B."/>
            <person name="Piednoel M."/>
            <person name="Gundlach H."/>
            <person name="Van Bel M."/>
            <person name="Meyberg R."/>
            <person name="Vives C."/>
            <person name="Morata J."/>
            <person name="Symeonidi A."/>
            <person name="Hiss M."/>
            <person name="Muchero W."/>
            <person name="Kamisugi Y."/>
            <person name="Saleh O."/>
            <person name="Blanc G."/>
            <person name="Decker E.L."/>
            <person name="van Gessel N."/>
            <person name="Grimwood J."/>
            <person name="Hayes R.D."/>
            <person name="Graham S.W."/>
            <person name="Gunter L.E."/>
            <person name="McDaniel S.F."/>
            <person name="Hoernstein S.N.W."/>
            <person name="Larsson A."/>
            <person name="Li F.W."/>
            <person name="Perroud P.F."/>
            <person name="Phillips J."/>
            <person name="Ranjan P."/>
            <person name="Rokshar D.S."/>
            <person name="Rothfels C.J."/>
            <person name="Schneider L."/>
            <person name="Shu S."/>
            <person name="Stevenson D.W."/>
            <person name="Thummler F."/>
            <person name="Tillich M."/>
            <person name="Villarreal Aguilar J.C."/>
            <person name="Widiez T."/>
            <person name="Wong G.K."/>
            <person name="Wymore A."/>
            <person name="Zhang Y."/>
            <person name="Zimmer A.D."/>
            <person name="Quatrano R.S."/>
            <person name="Mayer K.F.X."/>
            <person name="Goodstein D."/>
            <person name="Casacuberta J.M."/>
            <person name="Vandepoele K."/>
            <person name="Reski R."/>
            <person name="Cuming A.C."/>
            <person name="Tuskan G.A."/>
            <person name="Maumus F."/>
            <person name="Salse J."/>
            <person name="Schmutz J."/>
            <person name="Rensing S.A."/>
        </authorList>
    </citation>
    <scope>NUCLEOTIDE SEQUENCE [LARGE SCALE GENOMIC DNA]</scope>
    <source>
        <strain evidence="15 16">cv. Gransden 2004</strain>
    </source>
</reference>
<evidence type="ECO:0000256" key="9">
    <source>
        <dbReference type="ARBA" id="ARBA00023136"/>
    </source>
</evidence>
<dbReference type="Gramene" id="Pp3c19_22420V3.2">
    <property type="protein sequence ID" value="Pp3c19_22420V3.2"/>
    <property type="gene ID" value="Pp3c19_22420"/>
</dbReference>
<evidence type="ECO:0000256" key="10">
    <source>
        <dbReference type="ARBA" id="ARBA00023303"/>
    </source>
</evidence>
<dbReference type="InterPro" id="IPR041647">
    <property type="entry name" value="IRK_C"/>
</dbReference>
<feature type="compositionally biased region" description="Polar residues" evidence="12">
    <location>
        <begin position="351"/>
        <end position="362"/>
    </location>
</feature>
<sequence>MLLRENCIDSTPRWHVLARGRLMAYCGEDIRRMAFTMTATGIREEMAMNWSRQRRQLKVRHNFQFGSCSRFCNPNPFSEFVPRIRYEAASHVKGTNNVVEDNQKFSISEQCSDISKNSNYRHVSSSSKTKSTLYENPDSGNGRQSDERNSNTENGSQAESGDVGLGDSAALKCNGRNGQDIPLGRKRRWWRKRKKNAYAAGIAIYDSHTNSVRLKESVTETPTQCVNLKQQRQRNPTSSKRQLTDQRMQSVEAKAVWQASSPEEVTECACELYSVSRSNESFLGIGEAARLSGLVVMQETGNTQPTIESDKGAPNQECAADVSEVVLKRIRGRKSTEAFKASNINGFDQNSQSAKKISQTVGLSRKTRTPSTVDNGAQQQPSSFTPNRSLQSMFGASLGKVDEQVQQVQANASFKKSVTTADQVAESKSLTSNSVTESVTIQAAELSNYFSEISEDDVDMKDEFESNSSDRPEFLGLRGLNSYKVLQDDQGILVMIRDFYFFMMKQPLPNFSMGMIAGPLALSMVFTLLYLPEFHGLAYDETARDFLKAADGNDGRAIGLKVSWMTVFQVFMFSLSLSTGLQPDLAPLSPYTLVVANLNALIAQLILAFLSAAVFARLSQPSQPVRCSSVALIYSLKKPAGQKGQSLNRVLVTRCVLAGPQPCELINVKVDLTYKSNMVSSVGSFLSSSYCLKLVRSQVALLDKGMTIRHIIDATSPLYSQTPESLCQDDAIFVLSVAGMERSSMQPISHVQFYSVCDDQVIWNADFEDMILINKNNQRVVDHSKLSCWKPL</sequence>
<evidence type="ECO:0000313" key="16">
    <source>
        <dbReference type="Proteomes" id="UP000006727"/>
    </source>
</evidence>
<keyword evidence="3 11" id="KW-0633">Potassium transport</keyword>
<evidence type="ECO:0000256" key="7">
    <source>
        <dbReference type="ARBA" id="ARBA00022989"/>
    </source>
</evidence>
<evidence type="ECO:0000256" key="8">
    <source>
        <dbReference type="ARBA" id="ARBA00023065"/>
    </source>
</evidence>
<dbReference type="KEGG" id="ppp:112272632"/>
<keyword evidence="6 11" id="KW-0630">Potassium</keyword>
<evidence type="ECO:0000259" key="14">
    <source>
        <dbReference type="Pfam" id="PF17655"/>
    </source>
</evidence>
<evidence type="ECO:0000256" key="4">
    <source>
        <dbReference type="ARBA" id="ARBA00022692"/>
    </source>
</evidence>
<dbReference type="PANTHER" id="PTHR11767:SF114">
    <property type="entry name" value="INWARD RECTIFIER POTASSIUM CHANNEL C-TERMINAL DOMAIN-CONTAINING PROTEIN"/>
    <property type="match status" value="1"/>
</dbReference>
<keyword evidence="9 13" id="KW-0472">Membrane</keyword>
<gene>
    <name evidence="15" type="primary">LOC112272632</name>
</gene>
<keyword evidence="10 11" id="KW-0407">Ion channel</keyword>
<dbReference type="GeneID" id="112272632"/>
<evidence type="ECO:0000256" key="3">
    <source>
        <dbReference type="ARBA" id="ARBA00022538"/>
    </source>
</evidence>
<feature type="region of interest" description="Disordered" evidence="12">
    <location>
        <begin position="351"/>
        <end position="387"/>
    </location>
</feature>
<organism evidence="15 16">
    <name type="scientific">Physcomitrium patens</name>
    <name type="common">Spreading-leaved earth moss</name>
    <name type="synonym">Physcomitrella patens</name>
    <dbReference type="NCBI Taxonomy" id="3218"/>
    <lineage>
        <taxon>Eukaryota</taxon>
        <taxon>Viridiplantae</taxon>
        <taxon>Streptophyta</taxon>
        <taxon>Embryophyta</taxon>
        <taxon>Bryophyta</taxon>
        <taxon>Bryophytina</taxon>
        <taxon>Bryopsida</taxon>
        <taxon>Funariidae</taxon>
        <taxon>Funariales</taxon>
        <taxon>Funariaceae</taxon>
        <taxon>Physcomitrium</taxon>
    </lineage>
</organism>
<evidence type="ECO:0000256" key="11">
    <source>
        <dbReference type="RuleBase" id="RU003822"/>
    </source>
</evidence>
<comment type="similarity">
    <text evidence="11">Belongs to the inward rectifier-type potassium channel (TC 1.A.2.1) family.</text>
</comment>
<proteinExistence type="inferred from homology"/>
<keyword evidence="7 13" id="KW-1133">Transmembrane helix</keyword>
<dbReference type="EnsemblPlants" id="Pp3c19_22420V3.3">
    <property type="protein sequence ID" value="Pp3c19_22420V3.3"/>
    <property type="gene ID" value="Pp3c19_22420"/>
</dbReference>
<evidence type="ECO:0000256" key="6">
    <source>
        <dbReference type="ARBA" id="ARBA00022958"/>
    </source>
</evidence>
<accession>A0A7I4BNK2</accession>
<dbReference type="SUPFAM" id="SSF81296">
    <property type="entry name" value="E set domains"/>
    <property type="match status" value="1"/>
</dbReference>
<dbReference type="GO" id="GO:0034702">
    <property type="term" value="C:monoatomic ion channel complex"/>
    <property type="evidence" value="ECO:0007669"/>
    <property type="project" value="UniProtKB-KW"/>
</dbReference>
<evidence type="ECO:0000256" key="1">
    <source>
        <dbReference type="ARBA" id="ARBA00004141"/>
    </source>
</evidence>
<name>A0A7I4BNK2_PHYPA</name>
<keyword evidence="8 11" id="KW-0406">Ion transport</keyword>
<dbReference type="GO" id="GO:0005242">
    <property type="term" value="F:inward rectifier potassium channel activity"/>
    <property type="evidence" value="ECO:0000318"/>
    <property type="project" value="GO_Central"/>
</dbReference>
<dbReference type="AlphaFoldDB" id="A0A7I4BNK2"/>
<dbReference type="InterPro" id="IPR014756">
    <property type="entry name" value="Ig_E-set"/>
</dbReference>
<dbReference type="EnsemblPlants" id="Pp3c19_22420V3.4">
    <property type="protein sequence ID" value="Pp3c19_22420V3.4"/>
    <property type="gene ID" value="Pp3c19_22420"/>
</dbReference>
<evidence type="ECO:0000313" key="15">
    <source>
        <dbReference type="EnsemblPlants" id="Pp3c19_22420V3.2"/>
    </source>
</evidence>
<dbReference type="Pfam" id="PF17655">
    <property type="entry name" value="IRK_C"/>
    <property type="match status" value="1"/>
</dbReference>
<dbReference type="GO" id="GO:0034765">
    <property type="term" value="P:regulation of monoatomic ion transmembrane transport"/>
    <property type="evidence" value="ECO:0000318"/>
    <property type="project" value="GO_Central"/>
</dbReference>
<dbReference type="EMBL" id="ABEU02000019">
    <property type="status" value="NOT_ANNOTATED_CDS"/>
    <property type="molecule type" value="Genomic_DNA"/>
</dbReference>
<dbReference type="GO" id="GO:1990573">
    <property type="term" value="P:potassium ion import across plasma membrane"/>
    <property type="evidence" value="ECO:0000318"/>
    <property type="project" value="GO_Central"/>
</dbReference>
<evidence type="ECO:0000256" key="2">
    <source>
        <dbReference type="ARBA" id="ARBA00022448"/>
    </source>
</evidence>
<dbReference type="GO" id="GO:0005886">
    <property type="term" value="C:plasma membrane"/>
    <property type="evidence" value="ECO:0000318"/>
    <property type="project" value="GO_Central"/>
</dbReference>
<evidence type="ECO:0000256" key="5">
    <source>
        <dbReference type="ARBA" id="ARBA00022882"/>
    </source>
</evidence>
<keyword evidence="2 11" id="KW-0813">Transport</keyword>
<reference evidence="15" key="3">
    <citation type="submission" date="2020-12" db="UniProtKB">
        <authorList>
            <consortium name="EnsemblPlants"/>
        </authorList>
    </citation>
    <scope>IDENTIFICATION</scope>
</reference>
<dbReference type="Gene3D" id="2.60.40.1400">
    <property type="entry name" value="G protein-activated inward rectifier potassium channel 1"/>
    <property type="match status" value="1"/>
</dbReference>
<reference evidence="15 16" key="1">
    <citation type="journal article" date="2008" name="Science">
        <title>The Physcomitrella genome reveals evolutionary insights into the conquest of land by plants.</title>
        <authorList>
            <person name="Rensing S."/>
            <person name="Lang D."/>
            <person name="Zimmer A."/>
            <person name="Terry A."/>
            <person name="Salamov A."/>
            <person name="Shapiro H."/>
            <person name="Nishiyama T."/>
            <person name="Perroud P.-F."/>
            <person name="Lindquist E."/>
            <person name="Kamisugi Y."/>
            <person name="Tanahashi T."/>
            <person name="Sakakibara K."/>
            <person name="Fujita T."/>
            <person name="Oishi K."/>
            <person name="Shin-I T."/>
            <person name="Kuroki Y."/>
            <person name="Toyoda A."/>
            <person name="Suzuki Y."/>
            <person name="Hashimoto A."/>
            <person name="Yamaguchi K."/>
            <person name="Sugano A."/>
            <person name="Kohara Y."/>
            <person name="Fujiyama A."/>
            <person name="Anterola A."/>
            <person name="Aoki S."/>
            <person name="Ashton N."/>
            <person name="Barbazuk W.B."/>
            <person name="Barker E."/>
            <person name="Bennetzen J."/>
            <person name="Bezanilla M."/>
            <person name="Blankenship R."/>
            <person name="Cho S.H."/>
            <person name="Dutcher S."/>
            <person name="Estelle M."/>
            <person name="Fawcett J.A."/>
            <person name="Gundlach H."/>
            <person name="Hanada K."/>
            <person name="Heyl A."/>
            <person name="Hicks K.A."/>
            <person name="Hugh J."/>
            <person name="Lohr M."/>
            <person name="Mayer K."/>
            <person name="Melkozernov A."/>
            <person name="Murata T."/>
            <person name="Nelson D."/>
            <person name="Pils B."/>
            <person name="Prigge M."/>
            <person name="Reiss B."/>
            <person name="Renner T."/>
            <person name="Rombauts S."/>
            <person name="Rushton P."/>
            <person name="Sanderfoot A."/>
            <person name="Schween G."/>
            <person name="Shiu S.-H."/>
            <person name="Stueber K."/>
            <person name="Theodoulou F.L."/>
            <person name="Tu H."/>
            <person name="Van de Peer Y."/>
            <person name="Verrier P.J."/>
            <person name="Waters E."/>
            <person name="Wood A."/>
            <person name="Yang L."/>
            <person name="Cove D."/>
            <person name="Cuming A."/>
            <person name="Hasebe M."/>
            <person name="Lucas S."/>
            <person name="Mishler D.B."/>
            <person name="Reski R."/>
            <person name="Grigoriev I."/>
            <person name="Quatrano R.S."/>
            <person name="Boore J.L."/>
        </authorList>
    </citation>
    <scope>NUCLEOTIDE SEQUENCE [LARGE SCALE GENOMIC DNA]</scope>
    <source>
        <strain evidence="15 16">cv. Gransden 2004</strain>
    </source>
</reference>
<feature type="transmembrane region" description="Helical" evidence="13">
    <location>
        <begin position="593"/>
        <end position="616"/>
    </location>
</feature>
<evidence type="ECO:0000256" key="12">
    <source>
        <dbReference type="SAM" id="MobiDB-lite"/>
    </source>
</evidence>
<dbReference type="PANTHER" id="PTHR11767">
    <property type="entry name" value="INWARD RECTIFIER POTASSIUM CHANNEL"/>
    <property type="match status" value="1"/>
</dbReference>
<dbReference type="EnsemblPlants" id="Pp3c19_22420V3.5">
    <property type="protein sequence ID" value="Pp3c19_22420V3.5"/>
    <property type="gene ID" value="Pp3c19_22420"/>
</dbReference>
<dbReference type="OrthoDB" id="2017821at2759"/>
<feature type="transmembrane region" description="Helical" evidence="13">
    <location>
        <begin position="511"/>
        <end position="531"/>
    </location>
</feature>
<dbReference type="InterPro" id="IPR013518">
    <property type="entry name" value="K_chnl_inward-rec_Kir_cyto"/>
</dbReference>
<dbReference type="Gramene" id="Pp3c19_22420V3.5">
    <property type="protein sequence ID" value="Pp3c19_22420V3.5"/>
    <property type="gene ID" value="Pp3c19_22420"/>
</dbReference>
<keyword evidence="5 11" id="KW-0851">Voltage-gated channel</keyword>
<comment type="subcellular location">
    <subcellularLocation>
        <location evidence="1 11">Membrane</location>
        <topology evidence="1 11">Multi-pass membrane protein</topology>
    </subcellularLocation>
</comment>
<dbReference type="Gramene" id="Pp3c19_22420V3.3">
    <property type="protein sequence ID" value="Pp3c19_22420V3.3"/>
    <property type="gene ID" value="Pp3c19_22420"/>
</dbReference>
<evidence type="ECO:0000256" key="13">
    <source>
        <dbReference type="SAM" id="Phobius"/>
    </source>
</evidence>
<feature type="region of interest" description="Disordered" evidence="12">
    <location>
        <begin position="117"/>
        <end position="179"/>
    </location>
</feature>
<feature type="compositionally biased region" description="Polar residues" evidence="12">
    <location>
        <begin position="117"/>
        <end position="143"/>
    </location>
</feature>